<evidence type="ECO:0000313" key="10">
    <source>
        <dbReference type="EMBL" id="MFC7199922.1"/>
    </source>
</evidence>
<dbReference type="InterPro" id="IPR003594">
    <property type="entry name" value="HATPase_dom"/>
</dbReference>
<dbReference type="InterPro" id="IPR052162">
    <property type="entry name" value="Sensor_kinase/Photoreceptor"/>
</dbReference>
<dbReference type="PROSITE" id="PS50109">
    <property type="entry name" value="HIS_KIN"/>
    <property type="match status" value="1"/>
</dbReference>
<dbReference type="SMART" id="SM00091">
    <property type="entry name" value="PAS"/>
    <property type="match status" value="8"/>
</dbReference>
<feature type="domain" description="PAC" evidence="9">
    <location>
        <begin position="1089"/>
        <end position="1141"/>
    </location>
</feature>
<proteinExistence type="predicted"/>
<dbReference type="InterPro" id="IPR001610">
    <property type="entry name" value="PAC"/>
</dbReference>
<evidence type="ECO:0000259" key="7">
    <source>
        <dbReference type="PROSITE" id="PS50109"/>
    </source>
</evidence>
<feature type="domain" description="PAC" evidence="9">
    <location>
        <begin position="967"/>
        <end position="1019"/>
    </location>
</feature>
<feature type="coiled-coil region" evidence="6">
    <location>
        <begin position="876"/>
        <end position="903"/>
    </location>
</feature>
<dbReference type="PRINTS" id="PR00344">
    <property type="entry name" value="BCTRLSENSOR"/>
</dbReference>
<evidence type="ECO:0000259" key="8">
    <source>
        <dbReference type="PROSITE" id="PS50112"/>
    </source>
</evidence>
<dbReference type="InterPro" id="IPR003661">
    <property type="entry name" value="HisK_dim/P_dom"/>
</dbReference>
<feature type="domain" description="PAC" evidence="9">
    <location>
        <begin position="838"/>
        <end position="892"/>
    </location>
</feature>
<feature type="domain" description="PAC" evidence="9">
    <location>
        <begin position="360"/>
        <end position="412"/>
    </location>
</feature>
<dbReference type="PROSITE" id="PS50113">
    <property type="entry name" value="PAC"/>
    <property type="match status" value="6"/>
</dbReference>
<dbReference type="InterPro" id="IPR000014">
    <property type="entry name" value="PAS"/>
</dbReference>
<feature type="coiled-coil region" evidence="6">
    <location>
        <begin position="400"/>
        <end position="427"/>
    </location>
</feature>
<evidence type="ECO:0000256" key="6">
    <source>
        <dbReference type="SAM" id="Coils"/>
    </source>
</evidence>
<dbReference type="InterPro" id="IPR013655">
    <property type="entry name" value="PAS_fold_3"/>
</dbReference>
<keyword evidence="6" id="KW-0175">Coiled coil</keyword>
<protein>
    <recommendedName>
        <fullName evidence="2">histidine kinase</fullName>
        <ecNumber evidence="2">2.7.13.3</ecNumber>
    </recommendedName>
</protein>
<feature type="domain" description="PAS" evidence="8">
    <location>
        <begin position="417"/>
        <end position="487"/>
    </location>
</feature>
<dbReference type="CDD" id="cd00130">
    <property type="entry name" value="PAS"/>
    <property type="match status" value="6"/>
</dbReference>
<evidence type="ECO:0000256" key="5">
    <source>
        <dbReference type="ARBA" id="ARBA00022777"/>
    </source>
</evidence>
<gene>
    <name evidence="10" type="ORF">ACFQJ9_10975</name>
</gene>
<dbReference type="Pfam" id="PF00512">
    <property type="entry name" value="HisKA"/>
    <property type="match status" value="1"/>
</dbReference>
<accession>A0ABD5Z3U5</accession>
<feature type="domain" description="PAS" evidence="8">
    <location>
        <begin position="893"/>
        <end position="966"/>
    </location>
</feature>
<keyword evidence="4" id="KW-0808">Transferase</keyword>
<dbReference type="Pfam" id="PF08448">
    <property type="entry name" value="PAS_4"/>
    <property type="match status" value="7"/>
</dbReference>
<keyword evidence="5" id="KW-0418">Kinase</keyword>
<reference evidence="10 11" key="1">
    <citation type="journal article" date="2019" name="Int. J. Syst. Evol. Microbiol.">
        <title>The Global Catalogue of Microorganisms (GCM) 10K type strain sequencing project: providing services to taxonomists for standard genome sequencing and annotation.</title>
        <authorList>
            <consortium name="The Broad Institute Genomics Platform"/>
            <consortium name="The Broad Institute Genome Sequencing Center for Infectious Disease"/>
            <person name="Wu L."/>
            <person name="Ma J."/>
        </authorList>
    </citation>
    <scope>NUCLEOTIDE SEQUENCE [LARGE SCALE GENOMIC DNA]</scope>
    <source>
        <strain evidence="10 11">XZGYJ-43</strain>
    </source>
</reference>
<dbReference type="InterPro" id="IPR036890">
    <property type="entry name" value="HATPase_C_sf"/>
</dbReference>
<feature type="domain" description="PAS" evidence="8">
    <location>
        <begin position="645"/>
        <end position="715"/>
    </location>
</feature>
<dbReference type="InterPro" id="IPR005467">
    <property type="entry name" value="His_kinase_dom"/>
</dbReference>
<dbReference type="EMBL" id="JBHTAR010000011">
    <property type="protein sequence ID" value="MFC7199922.1"/>
    <property type="molecule type" value="Genomic_DNA"/>
</dbReference>
<dbReference type="CDD" id="cd00082">
    <property type="entry name" value="HisKA"/>
    <property type="match status" value="1"/>
</dbReference>
<keyword evidence="11" id="KW-1185">Reference proteome</keyword>
<dbReference type="SUPFAM" id="SSF55874">
    <property type="entry name" value="ATPase domain of HSP90 chaperone/DNA topoisomerase II/histidine kinase"/>
    <property type="match status" value="1"/>
</dbReference>
<comment type="catalytic activity">
    <reaction evidence="1">
        <text>ATP + protein L-histidine = ADP + protein N-phospho-L-histidine.</text>
        <dbReference type="EC" id="2.7.13.3"/>
    </reaction>
</comment>
<dbReference type="GO" id="GO:0004673">
    <property type="term" value="F:protein histidine kinase activity"/>
    <property type="evidence" value="ECO:0007669"/>
    <property type="project" value="UniProtKB-EC"/>
</dbReference>
<dbReference type="RefSeq" id="WP_279529844.1">
    <property type="nucleotide sequence ID" value="NZ_CP122312.1"/>
</dbReference>
<dbReference type="InterPro" id="IPR000700">
    <property type="entry name" value="PAS-assoc_C"/>
</dbReference>
<sequence>MSKKGDASPAGFWGQPDSEAALHRSEALVETLDDGLVRLDTDGRVAAVNDVVVERLGYARSEVVGEHVSVLLGEEDAGRLETTVDALADDATADDVVTLDVTVRTAGGDPAARELRVNPVVVDDEHRGTVVVVREDTDQEPSRVRQRERTLLDRVFEASPIGICALGPNGEVITINDRAAEIFGNDPDQPSIEQYEPSEWEMYDEDGERIPPGSRPFGRVVATGERVTDFEAQVERQDGRRVWLSYNAVPVFGADGDLSMVVVTYEDVTQRKEREQQLRREQNQTEKLLQTVPVALSVEDTDGETVLANERAREFLGLSEGEFDDRDDLAGWQLYDEDGTPITREETPTARVRANGEPVFDEEVAVEPPERERLWFRVNAAPIYDADGNLDRVVTAGEDVTELKKRERQLERRKEELETELSEILGRVSDAFFALDEEFCFTHVNDRANELINPEGEALLGENLWEQFPEATERKFETYYRHAMDEQEAVSFEEYYPAPLDTWFEVRAYPSETGLSVYFHDVTERKERERRYRALAENFPNGAVMLFDDDLRYTLVAGQAFDGIDVDVDDVEGNRLDEVWGTETVDTLQSAYEGALAGEERSIEVTYAGRDWLVYVTPITDEVGNVFGGMAMTQDITERKAHEETLAKYETIVETINDGIYVVDEDGRYTMVNDAYTELTGYGREDLLGQHASQFLDEETLEEASAIREEMAQGDVDNPTMEATIETAGGEEVPVEAAFASLPADDRSERVGVVRDITERVEQRRQVEESERRYRTLVENFPNGAVGLFDDDLRYTAVGGQLVEAQGIDPDDRIGSRVHSIYPDELVDEVEPHFRAALDGEASSFETEYHGRYLSAHTLPVGGEDGDGDVDTGMLVVQDITDRKEMEQELRESEAKFRTLAENLEEIVWMSTPDTDEMLYINPMYEMVWGRERETLYENPRSFIDAIHHEDRERVRESYSQLPDEEYDEEFRVVRPDGDVRWVHARGAPVHDEDGNMSRIVGIAEDVTERKERERALEKSERRYRTLAEHFPNGAVGVYDESLQYTLTEGAVLGDNLPESDQLEGRRIPDVYPEETVADLEPLFRAAVDEGETGSTTAEFGGRIWRVWATPLRDADDEIFAGLSFTQDITEQVEREQKLEELVERLEESNERLEQFAYAASHDLQEPLRMVSSYLSLIERRYEDDLDEEAMEFLEFAVDGAERMRGMIDALLKYSRVETRGDPFEPIDLEDIVADAKADLRMKLEETDADVTVESLPKVAGDEEQLRQVFQNLVDNALEYSGDEPPTVHISADRHGDEWHVSVRDEGIGIEPDQTEEVFEVFQRLHTQDEHAGTGIGLALCRRIVERHDGEIWVESEPGEGSTFTFTLPTLEGTHD</sequence>
<feature type="domain" description="PAS" evidence="8">
    <location>
        <begin position="281"/>
        <end position="329"/>
    </location>
</feature>
<dbReference type="SUPFAM" id="SSF55785">
    <property type="entry name" value="PYP-like sensor domain (PAS domain)"/>
    <property type="match status" value="9"/>
</dbReference>
<comment type="caution">
    <text evidence="10">The sequence shown here is derived from an EMBL/GenBank/DDBJ whole genome shotgun (WGS) entry which is preliminary data.</text>
</comment>
<feature type="domain" description="PAC" evidence="9">
    <location>
        <begin position="228"/>
        <end position="280"/>
    </location>
</feature>
<dbReference type="Pfam" id="PF08447">
    <property type="entry name" value="PAS_3"/>
    <property type="match status" value="1"/>
</dbReference>
<evidence type="ECO:0000313" key="11">
    <source>
        <dbReference type="Proteomes" id="UP001596447"/>
    </source>
</evidence>
<dbReference type="SMART" id="SM00086">
    <property type="entry name" value="PAC"/>
    <property type="match status" value="6"/>
</dbReference>
<dbReference type="SMART" id="SM00388">
    <property type="entry name" value="HisKA"/>
    <property type="match status" value="1"/>
</dbReference>
<evidence type="ECO:0000256" key="4">
    <source>
        <dbReference type="ARBA" id="ARBA00022679"/>
    </source>
</evidence>
<dbReference type="Pfam" id="PF13426">
    <property type="entry name" value="PAS_9"/>
    <property type="match status" value="1"/>
</dbReference>
<evidence type="ECO:0000256" key="2">
    <source>
        <dbReference type="ARBA" id="ARBA00012438"/>
    </source>
</evidence>
<dbReference type="Pfam" id="PF02518">
    <property type="entry name" value="HATPase_c"/>
    <property type="match status" value="1"/>
</dbReference>
<dbReference type="SUPFAM" id="SSF47384">
    <property type="entry name" value="Homodimeric domain of signal transducing histidine kinase"/>
    <property type="match status" value="1"/>
</dbReference>
<dbReference type="InterPro" id="IPR018106">
    <property type="entry name" value="CAP_CS_N"/>
</dbReference>
<feature type="domain" description="PAS" evidence="8">
    <location>
        <begin position="21"/>
        <end position="91"/>
    </location>
</feature>
<dbReference type="NCBIfam" id="TIGR00229">
    <property type="entry name" value="sensory_box"/>
    <property type="match status" value="8"/>
</dbReference>
<evidence type="ECO:0000256" key="1">
    <source>
        <dbReference type="ARBA" id="ARBA00000085"/>
    </source>
</evidence>
<dbReference type="InterPro" id="IPR035965">
    <property type="entry name" value="PAS-like_dom_sf"/>
</dbReference>
<dbReference type="InterPro" id="IPR036097">
    <property type="entry name" value="HisK_dim/P_sf"/>
</dbReference>
<organism evidence="10 11">
    <name type="scientific">Halospeciosus flavus</name>
    <dbReference type="NCBI Taxonomy" id="3032283"/>
    <lineage>
        <taxon>Archaea</taxon>
        <taxon>Methanobacteriati</taxon>
        <taxon>Methanobacteriota</taxon>
        <taxon>Stenosarchaea group</taxon>
        <taxon>Halobacteria</taxon>
        <taxon>Halobacteriales</taxon>
        <taxon>Halobacteriaceae</taxon>
        <taxon>Halospeciosus</taxon>
    </lineage>
</organism>
<dbReference type="InterPro" id="IPR013656">
    <property type="entry name" value="PAS_4"/>
</dbReference>
<dbReference type="InterPro" id="IPR004358">
    <property type="entry name" value="Sig_transdc_His_kin-like_C"/>
</dbReference>
<dbReference type="Proteomes" id="UP001596447">
    <property type="component" value="Unassembled WGS sequence"/>
</dbReference>
<dbReference type="Gene3D" id="1.10.287.130">
    <property type="match status" value="1"/>
</dbReference>
<dbReference type="SMART" id="SM00387">
    <property type="entry name" value="HATPase_c"/>
    <property type="match status" value="1"/>
</dbReference>
<dbReference type="FunFam" id="3.30.565.10:FF:000006">
    <property type="entry name" value="Sensor histidine kinase WalK"/>
    <property type="match status" value="1"/>
</dbReference>
<evidence type="ECO:0000256" key="3">
    <source>
        <dbReference type="ARBA" id="ARBA00022553"/>
    </source>
</evidence>
<dbReference type="PANTHER" id="PTHR43304">
    <property type="entry name" value="PHYTOCHROME-LIKE PROTEIN CPH1"/>
    <property type="match status" value="1"/>
</dbReference>
<dbReference type="Gene3D" id="3.30.450.20">
    <property type="entry name" value="PAS domain"/>
    <property type="match status" value="9"/>
</dbReference>
<name>A0ABD5Z3U5_9EURY</name>
<dbReference type="EC" id="2.7.13.3" evidence="2"/>
<evidence type="ECO:0000259" key="9">
    <source>
        <dbReference type="PROSITE" id="PS50113"/>
    </source>
</evidence>
<feature type="domain" description="Histidine kinase" evidence="7">
    <location>
        <begin position="1159"/>
        <end position="1372"/>
    </location>
</feature>
<dbReference type="PANTHER" id="PTHR43304:SF1">
    <property type="entry name" value="PAC DOMAIN-CONTAINING PROTEIN"/>
    <property type="match status" value="1"/>
</dbReference>
<dbReference type="Gene3D" id="3.30.565.10">
    <property type="entry name" value="Histidine kinase-like ATPase, C-terminal domain"/>
    <property type="match status" value="1"/>
</dbReference>
<dbReference type="PROSITE" id="PS50112">
    <property type="entry name" value="PAS"/>
    <property type="match status" value="5"/>
</dbReference>
<feature type="domain" description="PAC" evidence="9">
    <location>
        <begin position="596"/>
        <end position="648"/>
    </location>
</feature>
<keyword evidence="3" id="KW-0597">Phosphoprotein</keyword>
<dbReference type="PROSITE" id="PS01088">
    <property type="entry name" value="CAP_1"/>
    <property type="match status" value="1"/>
</dbReference>
<feature type="coiled-coil region" evidence="6">
    <location>
        <begin position="1129"/>
        <end position="1159"/>
    </location>
</feature>